<keyword evidence="3" id="KW-1185">Reference proteome</keyword>
<organism evidence="2 3">
    <name type="scientific">Marinifilum caeruleilacunae</name>
    <dbReference type="NCBI Taxonomy" id="2499076"/>
    <lineage>
        <taxon>Bacteria</taxon>
        <taxon>Pseudomonadati</taxon>
        <taxon>Bacteroidota</taxon>
        <taxon>Bacteroidia</taxon>
        <taxon>Marinilabiliales</taxon>
        <taxon>Marinifilaceae</taxon>
    </lineage>
</organism>
<keyword evidence="1" id="KW-0812">Transmembrane</keyword>
<evidence type="ECO:0000313" key="2">
    <source>
        <dbReference type="EMBL" id="NOU59619.1"/>
    </source>
</evidence>
<evidence type="ECO:0000313" key="3">
    <source>
        <dbReference type="Proteomes" id="UP000732105"/>
    </source>
</evidence>
<protein>
    <submittedName>
        <fullName evidence="2">Uncharacterized protein</fullName>
    </submittedName>
</protein>
<name>A0ABX1WU34_9BACT</name>
<accession>A0ABX1WU34</accession>
<sequence>MILFTIFILIIFFSSKRVGWVSDWYKRITSEPYNYYLLLALLIIGFFGQLDYTNRWGCVVGGESIFDAKNILFSSISIILILTSFLFKPRILKSSLLIIELVFWIFKLFYFKGGYVVSIAAAPDPIISFYDTLTLAMRLFIITGLLRTNFKTIYILICTLTIMAIKVFGFPTQLSMIVEGEKSKQRAEFTKEKLTGDWIGIYEYDSTYMSETTHIKDSATLRFDSLYITLYDFRDIDSLQLKMEFNYEFGGHFHNGIKDDWRNQYDFWIRNLTSDSLDIILTQSLDDYRFKMIKNATQQ</sequence>
<feature type="transmembrane region" description="Helical" evidence="1">
    <location>
        <begin position="71"/>
        <end position="89"/>
    </location>
</feature>
<keyword evidence="1" id="KW-0472">Membrane</keyword>
<dbReference type="EMBL" id="RZNH01000009">
    <property type="protein sequence ID" value="NOU59619.1"/>
    <property type="molecule type" value="Genomic_DNA"/>
</dbReference>
<gene>
    <name evidence="2" type="ORF">ELS83_07290</name>
</gene>
<dbReference type="RefSeq" id="WP_171594896.1">
    <property type="nucleotide sequence ID" value="NZ_RZNH01000009.1"/>
</dbReference>
<keyword evidence="1" id="KW-1133">Transmembrane helix</keyword>
<feature type="transmembrane region" description="Helical" evidence="1">
    <location>
        <begin position="129"/>
        <end position="147"/>
    </location>
</feature>
<evidence type="ECO:0000256" key="1">
    <source>
        <dbReference type="SAM" id="Phobius"/>
    </source>
</evidence>
<reference evidence="2 3" key="1">
    <citation type="submission" date="2018-12" db="EMBL/GenBank/DDBJ databases">
        <title>Marinifilum JC070 sp. nov., a marine bacterium isolated from Yongle Blue Hole in the South China Sea.</title>
        <authorList>
            <person name="Fu T."/>
        </authorList>
    </citation>
    <scope>NUCLEOTIDE SEQUENCE [LARGE SCALE GENOMIC DNA]</scope>
    <source>
        <strain evidence="2 3">JC070</strain>
    </source>
</reference>
<feature type="transmembrane region" description="Helical" evidence="1">
    <location>
        <begin position="33"/>
        <end position="50"/>
    </location>
</feature>
<proteinExistence type="predicted"/>
<comment type="caution">
    <text evidence="2">The sequence shown here is derived from an EMBL/GenBank/DDBJ whole genome shotgun (WGS) entry which is preliminary data.</text>
</comment>
<feature type="transmembrane region" description="Helical" evidence="1">
    <location>
        <begin position="153"/>
        <end position="178"/>
    </location>
</feature>
<dbReference type="Proteomes" id="UP000732105">
    <property type="component" value="Unassembled WGS sequence"/>
</dbReference>